<comment type="caution">
    <text evidence="5">The sequence shown here is derived from an EMBL/GenBank/DDBJ whole genome shotgun (WGS) entry which is preliminary data.</text>
</comment>
<evidence type="ECO:0000256" key="4">
    <source>
        <dbReference type="RuleBase" id="RU367022"/>
    </source>
</evidence>
<accession>A0A2T7A480</accession>
<gene>
    <name evidence="5" type="ORF">B9Z19DRAFT_1074563</name>
</gene>
<keyword evidence="4" id="KW-0187">Copper transport</keyword>
<dbReference type="GO" id="GO:0005375">
    <property type="term" value="F:copper ion transmembrane transporter activity"/>
    <property type="evidence" value="ECO:0007669"/>
    <property type="project" value="UniProtKB-UniRule"/>
</dbReference>
<feature type="transmembrane region" description="Helical" evidence="4">
    <location>
        <begin position="138"/>
        <end position="159"/>
    </location>
</feature>
<evidence type="ECO:0000256" key="2">
    <source>
        <dbReference type="ARBA" id="ARBA00022989"/>
    </source>
</evidence>
<keyword evidence="3 4" id="KW-0472">Membrane</keyword>
<dbReference type="STRING" id="42251.A0A2T7A480"/>
<comment type="subcellular location">
    <subcellularLocation>
        <location evidence="4">Membrane</location>
        <topology evidence="4">Multi-pass membrane protein</topology>
    </subcellularLocation>
</comment>
<protein>
    <recommendedName>
        <fullName evidence="4">Copper transport protein</fullName>
    </recommendedName>
</protein>
<dbReference type="EMBL" id="NESQ01000026">
    <property type="protein sequence ID" value="PUU82508.1"/>
    <property type="molecule type" value="Genomic_DNA"/>
</dbReference>
<dbReference type="Proteomes" id="UP000244722">
    <property type="component" value="Unassembled WGS sequence"/>
</dbReference>
<reference evidence="5 6" key="1">
    <citation type="submission" date="2017-04" db="EMBL/GenBank/DDBJ databases">
        <title>Draft genome sequence of Tuber borchii Vittad., a whitish edible truffle.</title>
        <authorList>
            <consortium name="DOE Joint Genome Institute"/>
            <person name="Murat C."/>
            <person name="Kuo A."/>
            <person name="Barry K.W."/>
            <person name="Clum A."/>
            <person name="Dockter R.B."/>
            <person name="Fauchery L."/>
            <person name="Iotti M."/>
            <person name="Kohler A."/>
            <person name="Labutti K."/>
            <person name="Lindquist E.A."/>
            <person name="Lipzen A."/>
            <person name="Ohm R.A."/>
            <person name="Wang M."/>
            <person name="Grigoriev I.V."/>
            <person name="Zambonelli A."/>
            <person name="Martin F.M."/>
        </authorList>
    </citation>
    <scope>NUCLEOTIDE SEQUENCE [LARGE SCALE GENOMIC DNA]</scope>
    <source>
        <strain evidence="5 6">Tbo3840</strain>
    </source>
</reference>
<dbReference type="PANTHER" id="PTHR12483:SF115">
    <property type="entry name" value="COPPER TRANSPORT PROTEIN"/>
    <property type="match status" value="1"/>
</dbReference>
<organism evidence="5 6">
    <name type="scientific">Tuber borchii</name>
    <name type="common">White truffle</name>
    <dbReference type="NCBI Taxonomy" id="42251"/>
    <lineage>
        <taxon>Eukaryota</taxon>
        <taxon>Fungi</taxon>
        <taxon>Dikarya</taxon>
        <taxon>Ascomycota</taxon>
        <taxon>Pezizomycotina</taxon>
        <taxon>Pezizomycetes</taxon>
        <taxon>Pezizales</taxon>
        <taxon>Tuberaceae</taxon>
        <taxon>Tuber</taxon>
    </lineage>
</organism>
<dbReference type="OrthoDB" id="161814at2759"/>
<comment type="similarity">
    <text evidence="4">Belongs to the copper transporter (Ctr) (TC 1.A.56) family. SLC31A subfamily.</text>
</comment>
<keyword evidence="4" id="KW-0186">Copper</keyword>
<evidence type="ECO:0000313" key="6">
    <source>
        <dbReference type="Proteomes" id="UP000244722"/>
    </source>
</evidence>
<dbReference type="GO" id="GO:0016020">
    <property type="term" value="C:membrane"/>
    <property type="evidence" value="ECO:0007669"/>
    <property type="project" value="UniProtKB-SubCell"/>
</dbReference>
<proteinExistence type="inferred from homology"/>
<dbReference type="AlphaFoldDB" id="A0A2T7A480"/>
<evidence type="ECO:0000256" key="1">
    <source>
        <dbReference type="ARBA" id="ARBA00022692"/>
    </source>
</evidence>
<dbReference type="Pfam" id="PF04145">
    <property type="entry name" value="Ctr"/>
    <property type="match status" value="1"/>
</dbReference>
<keyword evidence="4" id="KW-0813">Transport</keyword>
<dbReference type="PANTHER" id="PTHR12483">
    <property type="entry name" value="SOLUTE CARRIER FAMILY 31 COPPER TRANSPORTERS"/>
    <property type="match status" value="1"/>
</dbReference>
<feature type="transmembrane region" description="Helical" evidence="4">
    <location>
        <begin position="48"/>
        <end position="66"/>
    </location>
</feature>
<keyword evidence="1 4" id="KW-0812">Transmembrane</keyword>
<evidence type="ECO:0000256" key="3">
    <source>
        <dbReference type="ARBA" id="ARBA00023136"/>
    </source>
</evidence>
<keyword evidence="6" id="KW-1185">Reference proteome</keyword>
<feature type="transmembrane region" description="Helical" evidence="4">
    <location>
        <begin position="114"/>
        <end position="132"/>
    </location>
</feature>
<sequence>MYASSSLRLLYSTPLQYQLTKQTPRLFTWSTQDLCLVFRSWHVRNTTHLILSLLAVIALSAGYEFVRNLARRYEARVDGAQSISEETSSLLPGRADTVTGEVERRRRNGRIGKAVFYGVQVFYSFFIMLLFMTYNGWVMISVAVGSAIGYVIWGGSGAAKSVACH</sequence>
<evidence type="ECO:0000313" key="5">
    <source>
        <dbReference type="EMBL" id="PUU82508.1"/>
    </source>
</evidence>
<keyword evidence="4" id="KW-0406">Ion transport</keyword>
<dbReference type="InterPro" id="IPR007274">
    <property type="entry name" value="Cop_transporter"/>
</dbReference>
<name>A0A2T7A480_TUBBO</name>
<keyword evidence="2 4" id="KW-1133">Transmembrane helix</keyword>